<sequence>MIILKLIFSSLTTLIININIINININNNNCFVNGFYYAKNTSDIMTIGELKNGSLLLILNDKQSYMIDFYRKNLWKDIWYSLETPMIRLEIRWPWLKQLSLYKKLLEYDKIRSTSFVLTKEGDDGWAIFGHRMAVLINLDKRYSSSINTTYIKNYDGRYAISTTNKELAFLENDTKSISVVTYNWSFHEVIRDYFLCSDHKVAYVFKQCPQYSDYVEFPFITNGFINEDRFVLLFTNSNLLYRFPIDTGYMATINTSNFFNTKPPIPPLINHRLLIFLIIFLIVVGLAESFALIKCGMDHKKIVSYTKNLSASLESANIIRNNDSSLMIETKEKTSPPPESKKRKGKKGKLPPPGDPAPLADSFLTNNNDDSSKSSTNNSSTASTVVPSTNSLSNAKLGISSTSDKSQTNKQNSSTFYSSAIGNNQQQQQQRQQSTESSEESTSKKKDKSPLSKKKKATGGGRKSPISTKKKGTDGGGNRSSPVSKKKNKGQQQRNSPISSKKKGGHHDNNNNSSPIETTTKKKKQPKSTPDRKTKKQKR</sequence>
<feature type="region of interest" description="Disordered" evidence="1">
    <location>
        <begin position="325"/>
        <end position="540"/>
    </location>
</feature>
<dbReference type="Proteomes" id="UP000887458">
    <property type="component" value="Unassembled WGS sequence"/>
</dbReference>
<comment type="caution">
    <text evidence="4">The sequence shown here is derived from an EMBL/GenBank/DDBJ whole genome shotgun (WGS) entry which is preliminary data.</text>
</comment>
<feature type="compositionally biased region" description="Low complexity" evidence="1">
    <location>
        <begin position="426"/>
        <end position="437"/>
    </location>
</feature>
<feature type="compositionally biased region" description="Basic and acidic residues" evidence="1">
    <location>
        <begin position="442"/>
        <end position="451"/>
    </location>
</feature>
<evidence type="ECO:0000256" key="3">
    <source>
        <dbReference type="SAM" id="SignalP"/>
    </source>
</evidence>
<protein>
    <submittedName>
        <fullName evidence="4">Uncharacterized protein</fullName>
    </submittedName>
</protein>
<feature type="compositionally biased region" description="Low complexity" evidence="1">
    <location>
        <begin position="366"/>
        <end position="392"/>
    </location>
</feature>
<feature type="compositionally biased region" description="Polar residues" evidence="1">
    <location>
        <begin position="491"/>
        <end position="500"/>
    </location>
</feature>
<keyword evidence="5" id="KW-1185">Reference proteome</keyword>
<reference evidence="4 5" key="1">
    <citation type="journal article" date="2018" name="J. Allergy Clin. Immunol.">
        <title>High-quality assembly of Dermatophagoides pteronyssinus genome and transcriptome reveals a wide range of novel allergens.</title>
        <authorList>
            <person name="Liu X.Y."/>
            <person name="Yang K.Y."/>
            <person name="Wang M.Q."/>
            <person name="Kwok J.S."/>
            <person name="Zeng X."/>
            <person name="Yang Z."/>
            <person name="Xiao X.J."/>
            <person name="Lau C.P."/>
            <person name="Li Y."/>
            <person name="Huang Z.M."/>
            <person name="Ba J.G."/>
            <person name="Yim A.K."/>
            <person name="Ouyang C.Y."/>
            <person name="Ngai S.M."/>
            <person name="Chan T.F."/>
            <person name="Leung E.L."/>
            <person name="Liu L."/>
            <person name="Liu Z.G."/>
            <person name="Tsui S.K."/>
        </authorList>
    </citation>
    <scope>NUCLEOTIDE SEQUENCE [LARGE SCALE GENOMIC DNA]</scope>
    <source>
        <strain evidence="4">Derp</strain>
    </source>
</reference>
<keyword evidence="2" id="KW-1133">Transmembrane helix</keyword>
<keyword evidence="2" id="KW-0812">Transmembrane</keyword>
<feature type="chain" id="PRO_5046300526" evidence="3">
    <location>
        <begin position="18"/>
        <end position="540"/>
    </location>
</feature>
<name>A0ABQ8J247_DERPT</name>
<feature type="compositionally biased region" description="Polar residues" evidence="1">
    <location>
        <begin position="400"/>
        <end position="425"/>
    </location>
</feature>
<organism evidence="4 5">
    <name type="scientific">Dermatophagoides pteronyssinus</name>
    <name type="common">European house dust mite</name>
    <dbReference type="NCBI Taxonomy" id="6956"/>
    <lineage>
        <taxon>Eukaryota</taxon>
        <taxon>Metazoa</taxon>
        <taxon>Ecdysozoa</taxon>
        <taxon>Arthropoda</taxon>
        <taxon>Chelicerata</taxon>
        <taxon>Arachnida</taxon>
        <taxon>Acari</taxon>
        <taxon>Acariformes</taxon>
        <taxon>Sarcoptiformes</taxon>
        <taxon>Astigmata</taxon>
        <taxon>Psoroptidia</taxon>
        <taxon>Analgoidea</taxon>
        <taxon>Pyroglyphidae</taxon>
        <taxon>Dermatophagoidinae</taxon>
        <taxon>Dermatophagoides</taxon>
    </lineage>
</organism>
<feature type="signal peptide" evidence="3">
    <location>
        <begin position="1"/>
        <end position="17"/>
    </location>
</feature>
<dbReference type="EMBL" id="NJHN03000090">
    <property type="protein sequence ID" value="KAH9416639.1"/>
    <property type="molecule type" value="Genomic_DNA"/>
</dbReference>
<evidence type="ECO:0000256" key="2">
    <source>
        <dbReference type="SAM" id="Phobius"/>
    </source>
</evidence>
<evidence type="ECO:0000256" key="1">
    <source>
        <dbReference type="SAM" id="MobiDB-lite"/>
    </source>
</evidence>
<evidence type="ECO:0000313" key="5">
    <source>
        <dbReference type="Proteomes" id="UP000887458"/>
    </source>
</evidence>
<evidence type="ECO:0000313" key="4">
    <source>
        <dbReference type="EMBL" id="KAH9416639.1"/>
    </source>
</evidence>
<proteinExistence type="predicted"/>
<keyword evidence="3" id="KW-0732">Signal</keyword>
<feature type="transmembrane region" description="Helical" evidence="2">
    <location>
        <begin position="274"/>
        <end position="294"/>
    </location>
</feature>
<accession>A0ABQ8J247</accession>
<keyword evidence="2" id="KW-0472">Membrane</keyword>
<reference evidence="4 5" key="2">
    <citation type="journal article" date="2022" name="Mol. Biol. Evol.">
        <title>Comparative Genomics Reveals Insights into the Divergent Evolution of Astigmatic Mites and Household Pest Adaptations.</title>
        <authorList>
            <person name="Xiong Q."/>
            <person name="Wan A.T."/>
            <person name="Liu X."/>
            <person name="Fung C.S."/>
            <person name="Xiao X."/>
            <person name="Malainual N."/>
            <person name="Hou J."/>
            <person name="Wang L."/>
            <person name="Wang M."/>
            <person name="Yang K.Y."/>
            <person name="Cui Y."/>
            <person name="Leung E.L."/>
            <person name="Nong W."/>
            <person name="Shin S.K."/>
            <person name="Au S.W."/>
            <person name="Jeong K.Y."/>
            <person name="Chew F.T."/>
            <person name="Hui J.H."/>
            <person name="Leung T.F."/>
            <person name="Tungtrongchitr A."/>
            <person name="Zhong N."/>
            <person name="Liu Z."/>
            <person name="Tsui S.K."/>
        </authorList>
    </citation>
    <scope>NUCLEOTIDE SEQUENCE [LARGE SCALE GENOMIC DNA]</scope>
    <source>
        <strain evidence="4">Derp</strain>
    </source>
</reference>
<gene>
    <name evidence="4" type="ORF">DERP_010004</name>
</gene>